<dbReference type="InterPro" id="IPR003137">
    <property type="entry name" value="PA_domain"/>
</dbReference>
<dbReference type="FunFam" id="3.30.70.80:FF:000003">
    <property type="entry name" value="Subtilisin-like protease SBT1.9"/>
    <property type="match status" value="1"/>
</dbReference>
<comment type="subcellular location">
    <subcellularLocation>
        <location evidence="2">Secreted</location>
        <location evidence="2">Extracellular space</location>
        <location evidence="2">Apoplast</location>
    </subcellularLocation>
</comment>
<dbReference type="InterPro" id="IPR034197">
    <property type="entry name" value="Peptidases_S8_3"/>
</dbReference>
<feature type="domain" description="PA" evidence="15">
    <location>
        <begin position="401"/>
        <end position="464"/>
    </location>
</feature>
<dbReference type="OrthoDB" id="206201at2759"/>
<feature type="domain" description="Peptidase S8/S53" evidence="14">
    <location>
        <begin position="136"/>
        <end position="591"/>
    </location>
</feature>
<evidence type="ECO:0000256" key="3">
    <source>
        <dbReference type="ARBA" id="ARBA00011073"/>
    </source>
</evidence>
<gene>
    <name evidence="19" type="primary">LOC100783771</name>
    <name evidence="18" type="ORF">GLYMA_01G157200</name>
</gene>
<dbReference type="CDD" id="cd04852">
    <property type="entry name" value="Peptidases_S8_3"/>
    <property type="match status" value="1"/>
</dbReference>
<dbReference type="FunFam" id="3.40.50.200:FF:000006">
    <property type="entry name" value="Subtilisin-like protease SBT1.5"/>
    <property type="match status" value="1"/>
</dbReference>
<dbReference type="InterPro" id="IPR041469">
    <property type="entry name" value="Subtilisin-like_FN3"/>
</dbReference>
<feature type="chain" id="PRO_5014577010" description="Subtilisin-like protease" evidence="13">
    <location>
        <begin position="26"/>
        <end position="775"/>
    </location>
</feature>
<dbReference type="GO" id="GO:0048731">
    <property type="term" value="P:system development"/>
    <property type="evidence" value="ECO:0007669"/>
    <property type="project" value="UniProtKB-ARBA"/>
</dbReference>
<dbReference type="OMA" id="ISGYCAN"/>
<keyword evidence="6 12" id="KW-0645">Protease</keyword>
<evidence type="ECO:0000256" key="13">
    <source>
        <dbReference type="SAM" id="SignalP"/>
    </source>
</evidence>
<dbReference type="FunFam" id="3.50.30.30:FF:000005">
    <property type="entry name" value="subtilisin-like protease SBT1.5"/>
    <property type="match status" value="1"/>
</dbReference>
<protein>
    <recommendedName>
        <fullName evidence="21">Subtilisin-like protease</fullName>
    </recommendedName>
</protein>
<dbReference type="SMR" id="I1J8A9"/>
<feature type="active site" description="Charge relay system" evidence="11 12">
    <location>
        <position position="550"/>
    </location>
</feature>
<dbReference type="InterPro" id="IPR037045">
    <property type="entry name" value="S8pro/Inhibitor_I9_sf"/>
</dbReference>
<keyword evidence="4" id="KW-0052">Apoplast</keyword>
<dbReference type="Gramene" id="KRH76515">
    <property type="protein sequence ID" value="KRH76515"/>
    <property type="gene ID" value="GLYMA_01G157200"/>
</dbReference>
<feature type="domain" description="Subtilisin-like protease fibronectin type-III" evidence="17">
    <location>
        <begin position="666"/>
        <end position="764"/>
    </location>
</feature>
<evidence type="ECO:0000256" key="12">
    <source>
        <dbReference type="PROSITE-ProRule" id="PRU01240"/>
    </source>
</evidence>
<evidence type="ECO:0000259" key="14">
    <source>
        <dbReference type="Pfam" id="PF00082"/>
    </source>
</evidence>
<dbReference type="EMBL" id="CM000834">
    <property type="protein sequence ID" value="KRH76515.1"/>
    <property type="molecule type" value="Genomic_DNA"/>
</dbReference>
<keyword evidence="8 12" id="KW-0378">Hydrolase</keyword>
<organism evidence="19">
    <name type="scientific">Glycine max</name>
    <name type="common">Soybean</name>
    <name type="synonym">Glycine hispida</name>
    <dbReference type="NCBI Taxonomy" id="3847"/>
    <lineage>
        <taxon>Eukaryota</taxon>
        <taxon>Viridiplantae</taxon>
        <taxon>Streptophyta</taxon>
        <taxon>Embryophyta</taxon>
        <taxon>Tracheophyta</taxon>
        <taxon>Spermatophyta</taxon>
        <taxon>Magnoliopsida</taxon>
        <taxon>eudicotyledons</taxon>
        <taxon>Gunneridae</taxon>
        <taxon>Pentapetalae</taxon>
        <taxon>rosids</taxon>
        <taxon>fabids</taxon>
        <taxon>Fabales</taxon>
        <taxon>Fabaceae</taxon>
        <taxon>Papilionoideae</taxon>
        <taxon>50 kb inversion clade</taxon>
        <taxon>NPAAA clade</taxon>
        <taxon>indigoferoid/millettioid clade</taxon>
        <taxon>Phaseoleae</taxon>
        <taxon>Glycine</taxon>
        <taxon>Glycine subgen. Soja</taxon>
    </lineage>
</organism>
<dbReference type="KEGG" id="gmx:100783771"/>
<evidence type="ECO:0008006" key="21">
    <source>
        <dbReference type="Google" id="ProtNLM"/>
    </source>
</evidence>
<dbReference type="PaxDb" id="3847-GLYMA01G36130.1"/>
<dbReference type="Proteomes" id="UP000008827">
    <property type="component" value="Chromosome 1"/>
</dbReference>
<dbReference type="HOGENOM" id="CLU_000625_4_6_1"/>
<keyword evidence="7 13" id="KW-0732">Signal</keyword>
<dbReference type="EnsemblPlants" id="KRH76515">
    <property type="protein sequence ID" value="KRH76515"/>
    <property type="gene ID" value="GLYMA_01G157200"/>
</dbReference>
<dbReference type="InterPro" id="IPR045051">
    <property type="entry name" value="SBT"/>
</dbReference>
<reference evidence="18" key="3">
    <citation type="submission" date="2018-07" db="EMBL/GenBank/DDBJ databases">
        <title>WGS assembly of Glycine max.</title>
        <authorList>
            <person name="Schmutz J."/>
            <person name="Cannon S."/>
            <person name="Schlueter J."/>
            <person name="Ma J."/>
            <person name="Mitros T."/>
            <person name="Nelson W."/>
            <person name="Hyten D."/>
            <person name="Song Q."/>
            <person name="Thelen J."/>
            <person name="Cheng J."/>
            <person name="Xu D."/>
            <person name="Hellsten U."/>
            <person name="May G."/>
            <person name="Yu Y."/>
            <person name="Sakurai T."/>
            <person name="Umezawa T."/>
            <person name="Bhattacharyya M."/>
            <person name="Sandhu D."/>
            <person name="Valliyodan B."/>
            <person name="Lindquist E."/>
            <person name="Peto M."/>
            <person name="Grant D."/>
            <person name="Shu S."/>
            <person name="Goodstein D."/>
            <person name="Barry K."/>
            <person name="Futrell-Griggs M."/>
            <person name="Abernathy B."/>
            <person name="Du J."/>
            <person name="Tian Z."/>
            <person name="Zhu L."/>
            <person name="Gill N."/>
            <person name="Joshi T."/>
            <person name="Libault M."/>
            <person name="Sethuraman A."/>
            <person name="Zhang X."/>
            <person name="Shinozaki K."/>
            <person name="Nguyen H."/>
            <person name="Wing R."/>
            <person name="Cregan P."/>
            <person name="Specht J."/>
            <person name="Grimwood J."/>
            <person name="Rokhsar D."/>
            <person name="Stacey G."/>
            <person name="Shoemaker R."/>
            <person name="Jackson S."/>
        </authorList>
    </citation>
    <scope>NUCLEOTIDE SEQUENCE</scope>
    <source>
        <tissue evidence="18">Callus</tissue>
    </source>
</reference>
<dbReference type="SUPFAM" id="SSF52743">
    <property type="entry name" value="Subtilisin-like"/>
    <property type="match status" value="1"/>
</dbReference>
<dbReference type="Pfam" id="PF05922">
    <property type="entry name" value="Inhibitor_I9"/>
    <property type="match status" value="1"/>
</dbReference>
<dbReference type="InterPro" id="IPR000209">
    <property type="entry name" value="Peptidase_S8/S53_dom"/>
</dbReference>
<dbReference type="PRINTS" id="PR00723">
    <property type="entry name" value="SUBTILISIN"/>
</dbReference>
<name>I1J8A9_SOYBN</name>
<evidence type="ECO:0000256" key="6">
    <source>
        <dbReference type="ARBA" id="ARBA00022670"/>
    </source>
</evidence>
<dbReference type="PANTHER" id="PTHR10795">
    <property type="entry name" value="PROPROTEIN CONVERTASE SUBTILISIN/KEXIN"/>
    <property type="match status" value="1"/>
</dbReference>
<dbReference type="InterPro" id="IPR023828">
    <property type="entry name" value="Peptidase_S8_Ser-AS"/>
</dbReference>
<dbReference type="Gene3D" id="2.60.40.2310">
    <property type="match status" value="1"/>
</dbReference>
<dbReference type="RefSeq" id="XP_003516516.1">
    <property type="nucleotide sequence ID" value="XM_003516468.5"/>
</dbReference>
<dbReference type="CDD" id="cd02120">
    <property type="entry name" value="PA_subtilisin_like"/>
    <property type="match status" value="1"/>
</dbReference>
<evidence type="ECO:0000313" key="19">
    <source>
        <dbReference type="EnsemblPlants" id="KRH76515"/>
    </source>
</evidence>
<reference evidence="18 19" key="1">
    <citation type="journal article" date="2010" name="Nature">
        <title>Genome sequence of the palaeopolyploid soybean.</title>
        <authorList>
            <person name="Schmutz J."/>
            <person name="Cannon S.B."/>
            <person name="Schlueter J."/>
            <person name="Ma J."/>
            <person name="Mitros T."/>
            <person name="Nelson W."/>
            <person name="Hyten D.L."/>
            <person name="Song Q."/>
            <person name="Thelen J.J."/>
            <person name="Cheng J."/>
            <person name="Xu D."/>
            <person name="Hellsten U."/>
            <person name="May G.D."/>
            <person name="Yu Y."/>
            <person name="Sakurai T."/>
            <person name="Umezawa T."/>
            <person name="Bhattacharyya M.K."/>
            <person name="Sandhu D."/>
            <person name="Valliyodan B."/>
            <person name="Lindquist E."/>
            <person name="Peto M."/>
            <person name="Grant D."/>
            <person name="Shu S."/>
            <person name="Goodstein D."/>
            <person name="Barry K."/>
            <person name="Futrell-Griggs M."/>
            <person name="Abernathy B."/>
            <person name="Du J."/>
            <person name="Tian Z."/>
            <person name="Zhu L."/>
            <person name="Gill N."/>
            <person name="Joshi T."/>
            <person name="Libault M."/>
            <person name="Sethuraman A."/>
            <person name="Zhang X.-C."/>
            <person name="Shinozaki K."/>
            <person name="Nguyen H.T."/>
            <person name="Wing R.A."/>
            <person name="Cregan P."/>
            <person name="Specht J."/>
            <person name="Grimwood J."/>
            <person name="Rokhsar D."/>
            <person name="Stacey G."/>
            <person name="Shoemaker R.C."/>
            <person name="Jackson S.A."/>
        </authorList>
    </citation>
    <scope>NUCLEOTIDE SEQUENCE [LARGE SCALE GENOMIC DNA]</scope>
    <source>
        <strain evidence="19">cv. Williams 82</strain>
        <tissue evidence="18">Callus</tissue>
    </source>
</reference>
<dbReference type="InterPro" id="IPR010259">
    <property type="entry name" value="S8pro/Inhibitor_I9"/>
</dbReference>
<reference evidence="19" key="2">
    <citation type="submission" date="2018-02" db="UniProtKB">
        <authorList>
            <consortium name="EnsemblPlants"/>
        </authorList>
    </citation>
    <scope>IDENTIFICATION</scope>
    <source>
        <strain evidence="19">Williams 82</strain>
    </source>
</reference>
<dbReference type="GO" id="GO:0006508">
    <property type="term" value="P:proteolysis"/>
    <property type="evidence" value="ECO:0007669"/>
    <property type="project" value="UniProtKB-KW"/>
</dbReference>
<dbReference type="GO" id="GO:0009609">
    <property type="term" value="P:response to symbiotic bacterium"/>
    <property type="evidence" value="ECO:0007669"/>
    <property type="project" value="UniProtKB-ARBA"/>
</dbReference>
<evidence type="ECO:0000256" key="5">
    <source>
        <dbReference type="ARBA" id="ARBA00022525"/>
    </source>
</evidence>
<keyword evidence="10" id="KW-0325">Glycoprotein</keyword>
<dbReference type="GeneID" id="100783771"/>
<dbReference type="GO" id="GO:0005576">
    <property type="term" value="C:extracellular region"/>
    <property type="evidence" value="ECO:0000318"/>
    <property type="project" value="GO_Central"/>
</dbReference>
<dbReference type="GO" id="GO:0009610">
    <property type="term" value="P:response to symbiotic fungus"/>
    <property type="evidence" value="ECO:0007669"/>
    <property type="project" value="UniProtKB-ARBA"/>
</dbReference>
<dbReference type="eggNOG" id="ENOG502QUSV">
    <property type="taxonomic scope" value="Eukaryota"/>
</dbReference>
<feature type="active site" description="Charge relay system" evidence="11 12">
    <location>
        <position position="145"/>
    </location>
</feature>
<dbReference type="GO" id="GO:0048046">
    <property type="term" value="C:apoplast"/>
    <property type="evidence" value="ECO:0007669"/>
    <property type="project" value="UniProtKB-SubCell"/>
</dbReference>
<feature type="domain" description="Inhibitor I9" evidence="16">
    <location>
        <begin position="38"/>
        <end position="113"/>
    </location>
</feature>
<dbReference type="GO" id="GO:0004252">
    <property type="term" value="F:serine-type endopeptidase activity"/>
    <property type="evidence" value="ECO:0000318"/>
    <property type="project" value="GO_Central"/>
</dbReference>
<evidence type="ECO:0000313" key="20">
    <source>
        <dbReference type="Proteomes" id="UP000008827"/>
    </source>
</evidence>
<dbReference type="Pfam" id="PF00082">
    <property type="entry name" value="Peptidase_S8"/>
    <property type="match status" value="1"/>
</dbReference>
<sequence>MEMFLKPFVATLLVLFFILYDVSLATMENKSAENPKGTYIVHLAKSEMPSSFNQHSIWYKSVLKSASNSAEMLYTYDNVIHGFSTRLTHEEAWLLRSQAGILKVQPEKIYKPHTTRTPHFLGLDKIADMVPESNEGSDIIIGLLDTGVWPESKSFDDTGLGPIPNTWKGKCESSVDFNASSCNKKLIGARSYSKGYEAMMGTIIGITKSPRDIDGHGSHTASTAAGSVVKGASLFGYASGTARGMASRARVAVYKVCWKDSCVVSDILAAMDAAISDNVNVLSISLGGGGSKYYDDDGVAIGAFAAMEKGILVSCSAGNDGPDPSSLGSNTAPWVITVGAGTIDRDFPAYVSLGNGKNYSGVSLFSGNSLPDNNSLFPITYAGIASFDPLGNECLFGSLDPKKVKGKIVLCDLGNIPMAEKGFAVKSAGGVGLVLGTVENDGEEQATEPTNLPTIVVGIEATKAIKKYLLYDPKSMATIVSQGTKVGIEPSPVVAEFSSRGPNLLTPQVMKPDLIAPGVDILGAWTRHKGPTDYKEDHRRVDFNIISGTSMSCPHVSGIAAIIKSVNPNWSPAAIRSALMTTAYSTYTNGKSLIDSATNKSSTPFDIGAGHVNPVLALNPGLVYDLTTTDDYLHFLCALNYTPKRIESVARRKYKCDPHKHYNVADLNYPSFSVVYKTNNPTIVKHTRTLTNVGVAGTYNVSVTLDIPSVKIVVEPNVLSFNQNENKSYTVTFTPSGPSPSTGFGFGRLEWSNGKNIVGSPISIYFEPPGVIGNS</sequence>
<evidence type="ECO:0000259" key="17">
    <source>
        <dbReference type="Pfam" id="PF17766"/>
    </source>
</evidence>
<accession>I1J8A9</accession>
<dbReference type="AlphaFoldDB" id="I1J8A9"/>
<dbReference type="Gene3D" id="3.40.50.200">
    <property type="entry name" value="Peptidase S8/S53 domain"/>
    <property type="match status" value="1"/>
</dbReference>
<evidence type="ECO:0000256" key="11">
    <source>
        <dbReference type="PIRSR" id="PIRSR615500-1"/>
    </source>
</evidence>
<feature type="active site" description="Charge relay system" evidence="11 12">
    <location>
        <position position="216"/>
    </location>
</feature>
<dbReference type="Gene3D" id="3.30.70.80">
    <property type="entry name" value="Peptidase S8 propeptide/proteinase inhibitor I9"/>
    <property type="match status" value="1"/>
</dbReference>
<dbReference type="Pfam" id="PF02225">
    <property type="entry name" value="PA"/>
    <property type="match status" value="1"/>
</dbReference>
<feature type="signal peptide" evidence="13">
    <location>
        <begin position="1"/>
        <end position="25"/>
    </location>
</feature>
<dbReference type="MEROPS" id="S08.112"/>
<dbReference type="PROSITE" id="PS51892">
    <property type="entry name" value="SUBTILASE"/>
    <property type="match status" value="1"/>
</dbReference>
<dbReference type="STRING" id="3847.I1J8A9"/>
<evidence type="ECO:0000256" key="10">
    <source>
        <dbReference type="ARBA" id="ARBA00023180"/>
    </source>
</evidence>
<dbReference type="InterPro" id="IPR015500">
    <property type="entry name" value="Peptidase_S8_subtilisin-rel"/>
</dbReference>
<evidence type="ECO:0000256" key="9">
    <source>
        <dbReference type="ARBA" id="ARBA00022825"/>
    </source>
</evidence>
<proteinExistence type="inferred from homology"/>
<comment type="similarity">
    <text evidence="3 12">Belongs to the peptidase S8 family.</text>
</comment>
<evidence type="ECO:0000259" key="15">
    <source>
        <dbReference type="Pfam" id="PF02225"/>
    </source>
</evidence>
<evidence type="ECO:0000256" key="8">
    <source>
        <dbReference type="ARBA" id="ARBA00022801"/>
    </source>
</evidence>
<dbReference type="PROSITE" id="PS00138">
    <property type="entry name" value="SUBTILASE_SER"/>
    <property type="match status" value="1"/>
</dbReference>
<dbReference type="Gene3D" id="3.50.30.30">
    <property type="match status" value="1"/>
</dbReference>
<keyword evidence="5" id="KW-0964">Secreted</keyword>
<evidence type="ECO:0000256" key="1">
    <source>
        <dbReference type="ARBA" id="ARBA00002076"/>
    </source>
</evidence>
<keyword evidence="9 12" id="KW-0720">Serine protease</keyword>
<evidence type="ECO:0000256" key="4">
    <source>
        <dbReference type="ARBA" id="ARBA00022523"/>
    </source>
</evidence>
<dbReference type="InterPro" id="IPR036852">
    <property type="entry name" value="Peptidase_S8/S53_dom_sf"/>
</dbReference>
<keyword evidence="20" id="KW-1185">Reference proteome</keyword>
<comment type="function">
    <text evidence="1">Required for arbuscular mycorrhiza (AM) development during AM symbiosis with AM fungi (e.g. Glomeromycota intraradices).</text>
</comment>
<dbReference type="Pfam" id="PF17766">
    <property type="entry name" value="fn3_6"/>
    <property type="match status" value="1"/>
</dbReference>
<evidence type="ECO:0000313" key="18">
    <source>
        <dbReference type="EMBL" id="KRH76515.1"/>
    </source>
</evidence>
<evidence type="ECO:0000256" key="2">
    <source>
        <dbReference type="ARBA" id="ARBA00004271"/>
    </source>
</evidence>
<evidence type="ECO:0000259" key="16">
    <source>
        <dbReference type="Pfam" id="PF05922"/>
    </source>
</evidence>
<evidence type="ECO:0000256" key="7">
    <source>
        <dbReference type="ARBA" id="ARBA00022729"/>
    </source>
</evidence>